<organism evidence="2 3">
    <name type="scientific">Trifolium pratense</name>
    <name type="common">Red clover</name>
    <dbReference type="NCBI Taxonomy" id="57577"/>
    <lineage>
        <taxon>Eukaryota</taxon>
        <taxon>Viridiplantae</taxon>
        <taxon>Streptophyta</taxon>
        <taxon>Embryophyta</taxon>
        <taxon>Tracheophyta</taxon>
        <taxon>Spermatophyta</taxon>
        <taxon>Magnoliopsida</taxon>
        <taxon>eudicotyledons</taxon>
        <taxon>Gunneridae</taxon>
        <taxon>Pentapetalae</taxon>
        <taxon>rosids</taxon>
        <taxon>fabids</taxon>
        <taxon>Fabales</taxon>
        <taxon>Fabaceae</taxon>
        <taxon>Papilionoideae</taxon>
        <taxon>50 kb inversion clade</taxon>
        <taxon>NPAAA clade</taxon>
        <taxon>Hologalegina</taxon>
        <taxon>IRL clade</taxon>
        <taxon>Trifolieae</taxon>
        <taxon>Trifolium</taxon>
    </lineage>
</organism>
<gene>
    <name evidence="2" type="ORF">L195_g000721</name>
</gene>
<dbReference type="EMBL" id="ASHM01000266">
    <property type="protein sequence ID" value="PNY04304.1"/>
    <property type="molecule type" value="Genomic_DNA"/>
</dbReference>
<evidence type="ECO:0000313" key="3">
    <source>
        <dbReference type="Proteomes" id="UP000236291"/>
    </source>
</evidence>
<proteinExistence type="predicted"/>
<evidence type="ECO:0000256" key="1">
    <source>
        <dbReference type="SAM" id="MobiDB-lite"/>
    </source>
</evidence>
<sequence length="82" mass="8671">MADLPENRRNSSSSSSSSSDKSVKLEPEPVAGNGNTSKEVVDSIGTVSNGVSVVNNGSSSSSKSGYFNSLYIWIFYFLVLNS</sequence>
<reference evidence="2 3" key="2">
    <citation type="journal article" date="2017" name="Front. Plant Sci.">
        <title>Gene Classification and Mining of Molecular Markers Useful in Red Clover (Trifolium pratense) Breeding.</title>
        <authorList>
            <person name="Istvanek J."/>
            <person name="Dluhosova J."/>
            <person name="Dluhos P."/>
            <person name="Patkova L."/>
            <person name="Nedelnik J."/>
            <person name="Repkova J."/>
        </authorList>
    </citation>
    <scope>NUCLEOTIDE SEQUENCE [LARGE SCALE GENOMIC DNA]</scope>
    <source>
        <strain evidence="3">cv. Tatra</strain>
        <tissue evidence="2">Young leaves</tissue>
    </source>
</reference>
<dbReference type="Proteomes" id="UP000236291">
    <property type="component" value="Unassembled WGS sequence"/>
</dbReference>
<protein>
    <submittedName>
        <fullName evidence="2">Uncharacterized protein</fullName>
    </submittedName>
</protein>
<evidence type="ECO:0000313" key="2">
    <source>
        <dbReference type="EMBL" id="PNY04304.1"/>
    </source>
</evidence>
<accession>A0A2K3NMP4</accession>
<reference evidence="2 3" key="1">
    <citation type="journal article" date="2014" name="Am. J. Bot.">
        <title>Genome assembly and annotation for red clover (Trifolium pratense; Fabaceae).</title>
        <authorList>
            <person name="Istvanek J."/>
            <person name="Jaros M."/>
            <person name="Krenek A."/>
            <person name="Repkova J."/>
        </authorList>
    </citation>
    <scope>NUCLEOTIDE SEQUENCE [LARGE SCALE GENOMIC DNA]</scope>
    <source>
        <strain evidence="3">cv. Tatra</strain>
        <tissue evidence="2">Young leaves</tissue>
    </source>
</reference>
<dbReference type="AlphaFoldDB" id="A0A2K3NMP4"/>
<comment type="caution">
    <text evidence="2">The sequence shown here is derived from an EMBL/GenBank/DDBJ whole genome shotgun (WGS) entry which is preliminary data.</text>
</comment>
<name>A0A2K3NMP4_TRIPR</name>
<feature type="region of interest" description="Disordered" evidence="1">
    <location>
        <begin position="1"/>
        <end position="39"/>
    </location>
</feature>